<keyword evidence="3" id="KW-0807">Transducer</keyword>
<dbReference type="EMBL" id="JAUHHC010000002">
    <property type="protein sequence ID" value="MDN3920580.1"/>
    <property type="molecule type" value="Genomic_DNA"/>
</dbReference>
<dbReference type="PROSITE" id="PS50885">
    <property type="entry name" value="HAMP"/>
    <property type="match status" value="1"/>
</dbReference>
<evidence type="ECO:0000259" key="6">
    <source>
        <dbReference type="PROSITE" id="PS50111"/>
    </source>
</evidence>
<feature type="domain" description="HAMP" evidence="8">
    <location>
        <begin position="213"/>
        <end position="265"/>
    </location>
</feature>
<dbReference type="InterPro" id="IPR000014">
    <property type="entry name" value="PAS"/>
</dbReference>
<evidence type="ECO:0000256" key="4">
    <source>
        <dbReference type="SAM" id="Coils"/>
    </source>
</evidence>
<dbReference type="Gene3D" id="1.10.287.950">
    <property type="entry name" value="Methyl-accepting chemotaxis protein"/>
    <property type="match status" value="1"/>
</dbReference>
<dbReference type="PRINTS" id="PR00260">
    <property type="entry name" value="CHEMTRNSDUCR"/>
</dbReference>
<gene>
    <name evidence="9" type="ORF">QWJ38_09850</name>
</gene>
<proteinExistence type="inferred from homology"/>
<dbReference type="Pfam" id="PF08447">
    <property type="entry name" value="PAS_3"/>
    <property type="match status" value="1"/>
</dbReference>
<comment type="caution">
    <text evidence="9">The sequence shown here is derived from an EMBL/GenBank/DDBJ whole genome shotgun (WGS) entry which is preliminary data.</text>
</comment>
<comment type="similarity">
    <text evidence="2">Belongs to the methyl-accepting chemotaxis (MCP) protein family.</text>
</comment>
<dbReference type="SMART" id="SM00283">
    <property type="entry name" value="MA"/>
    <property type="match status" value="1"/>
</dbReference>
<accession>A0ABT8DU75</accession>
<dbReference type="InterPro" id="IPR004090">
    <property type="entry name" value="Chemotax_Me-accpt_rcpt"/>
</dbReference>
<sequence>MRSNLPVSQREYPFPSGRHLVSTTDLKGRILHCNAAFIEASGYAREELLGQPHNLIRHPDMPEEAFRDMWATIAEGRPWSGLVKNRRKNGDHYWVMANVTPLLDEGRPVAYMSVRSEASRAQIESAEALYAQMRAEQAEGRLLQRLQQGELQRGGLAGLTARLGEGLRAQGPGLAMAAIACGGLMLGAGFGAPAGAMAAVAIGGLALGRLMAGRSQAALRELEQYANQLAAGDLSRDLRPSGRRQSRGLERALQQMAVNLRALVSDTRRELEQMNQVSEEIVQGNRELSQRTEAQAASLEQTAASMEQITATVRQSADSAQQASGVAGELSLMSTHSAAVVHSVGDTMGTIAQSSQRIGEIIQLIDSIAFQTNILALNAAVESARAGEHGRGFAVVAAEVRALAQRSSGAAREIKQLIGESSDNVEAGQRQTGNARASIDETRQSVEQFTGLIGGIAQGAREQLDGISQINQAVQQMDGITQQNAALVAQLARASDQMLDQSGEVAAALRVFRLERGGAGRAQADAVALRRAQKPRPAPALA</sequence>
<evidence type="ECO:0000256" key="2">
    <source>
        <dbReference type="ARBA" id="ARBA00029447"/>
    </source>
</evidence>
<dbReference type="CDD" id="cd11386">
    <property type="entry name" value="MCP_signal"/>
    <property type="match status" value="1"/>
</dbReference>
<dbReference type="NCBIfam" id="TIGR00229">
    <property type="entry name" value="sensory_box"/>
    <property type="match status" value="1"/>
</dbReference>
<evidence type="ECO:0000313" key="10">
    <source>
        <dbReference type="Proteomes" id="UP001228044"/>
    </source>
</evidence>
<feature type="domain" description="Methyl-accepting transducer" evidence="6">
    <location>
        <begin position="270"/>
        <end position="492"/>
    </location>
</feature>
<evidence type="ECO:0000259" key="8">
    <source>
        <dbReference type="PROSITE" id="PS50885"/>
    </source>
</evidence>
<dbReference type="InterPro" id="IPR004089">
    <property type="entry name" value="MCPsignal_dom"/>
</dbReference>
<keyword evidence="10" id="KW-1185">Reference proteome</keyword>
<dbReference type="PANTHER" id="PTHR43531">
    <property type="entry name" value="PROTEIN ICFG"/>
    <property type="match status" value="1"/>
</dbReference>
<feature type="coiled-coil region" evidence="4">
    <location>
        <begin position="257"/>
        <end position="309"/>
    </location>
</feature>
<keyword evidence="5" id="KW-0812">Transmembrane</keyword>
<dbReference type="RefSeq" id="WP_290358872.1">
    <property type="nucleotide sequence ID" value="NZ_JAUHHC010000002.1"/>
</dbReference>
<dbReference type="PROSITE" id="PS50111">
    <property type="entry name" value="CHEMOTAXIS_TRANSDUC_2"/>
    <property type="match status" value="1"/>
</dbReference>
<dbReference type="InterPro" id="IPR035965">
    <property type="entry name" value="PAS-like_dom_sf"/>
</dbReference>
<evidence type="ECO:0000259" key="7">
    <source>
        <dbReference type="PROSITE" id="PS50112"/>
    </source>
</evidence>
<evidence type="ECO:0000313" key="9">
    <source>
        <dbReference type="EMBL" id="MDN3920580.1"/>
    </source>
</evidence>
<keyword evidence="5" id="KW-0472">Membrane</keyword>
<dbReference type="CDD" id="cd00130">
    <property type="entry name" value="PAS"/>
    <property type="match status" value="1"/>
</dbReference>
<feature type="domain" description="PAS" evidence="7">
    <location>
        <begin position="25"/>
        <end position="60"/>
    </location>
</feature>
<protein>
    <submittedName>
        <fullName evidence="9">Methyl-accepting chemotaxis protein</fullName>
    </submittedName>
</protein>
<feature type="transmembrane region" description="Helical" evidence="5">
    <location>
        <begin position="194"/>
        <end position="212"/>
    </location>
</feature>
<dbReference type="SUPFAM" id="SSF55785">
    <property type="entry name" value="PYP-like sensor domain (PAS domain)"/>
    <property type="match status" value="1"/>
</dbReference>
<dbReference type="PANTHER" id="PTHR43531:SF14">
    <property type="entry name" value="METHYL-ACCEPTING CHEMOTAXIS PROTEIN I-RELATED"/>
    <property type="match status" value="1"/>
</dbReference>
<keyword evidence="4" id="KW-0175">Coiled coil</keyword>
<evidence type="ECO:0000256" key="5">
    <source>
        <dbReference type="SAM" id="Phobius"/>
    </source>
</evidence>
<evidence type="ECO:0000256" key="1">
    <source>
        <dbReference type="ARBA" id="ARBA00022481"/>
    </source>
</evidence>
<evidence type="ECO:0000256" key="3">
    <source>
        <dbReference type="PROSITE-ProRule" id="PRU00284"/>
    </source>
</evidence>
<dbReference type="SUPFAM" id="SSF58104">
    <property type="entry name" value="Methyl-accepting chemotaxis protein (MCP) signaling domain"/>
    <property type="match status" value="1"/>
</dbReference>
<dbReference type="SMART" id="SM00091">
    <property type="entry name" value="PAS"/>
    <property type="match status" value="1"/>
</dbReference>
<organism evidence="9 10">
    <name type="scientific">Roseateles violae</name>
    <dbReference type="NCBI Taxonomy" id="3058042"/>
    <lineage>
        <taxon>Bacteria</taxon>
        <taxon>Pseudomonadati</taxon>
        <taxon>Pseudomonadota</taxon>
        <taxon>Betaproteobacteria</taxon>
        <taxon>Burkholderiales</taxon>
        <taxon>Sphaerotilaceae</taxon>
        <taxon>Roseateles</taxon>
    </lineage>
</organism>
<dbReference type="InterPro" id="IPR051310">
    <property type="entry name" value="MCP_chemotaxis"/>
</dbReference>
<name>A0ABT8DU75_9BURK</name>
<dbReference type="InterPro" id="IPR013655">
    <property type="entry name" value="PAS_fold_3"/>
</dbReference>
<dbReference type="InterPro" id="IPR003660">
    <property type="entry name" value="HAMP_dom"/>
</dbReference>
<dbReference type="Proteomes" id="UP001228044">
    <property type="component" value="Unassembled WGS sequence"/>
</dbReference>
<dbReference type="Gene3D" id="3.30.450.20">
    <property type="entry name" value="PAS domain"/>
    <property type="match status" value="1"/>
</dbReference>
<keyword evidence="5" id="KW-1133">Transmembrane helix</keyword>
<dbReference type="Pfam" id="PF00015">
    <property type="entry name" value="MCPsignal"/>
    <property type="match status" value="1"/>
</dbReference>
<reference evidence="9 10" key="1">
    <citation type="submission" date="2023-06" db="EMBL/GenBank/DDBJ databases">
        <title>Pelomonas sp. PFR6 16S ribosomal RNA gene Genome sequencing and assembly.</title>
        <authorList>
            <person name="Woo H."/>
        </authorList>
    </citation>
    <scope>NUCLEOTIDE SEQUENCE [LARGE SCALE GENOMIC DNA]</scope>
    <source>
        <strain evidence="9 10">PFR6</strain>
    </source>
</reference>
<keyword evidence="1" id="KW-0488">Methylation</keyword>
<dbReference type="PROSITE" id="PS50112">
    <property type="entry name" value="PAS"/>
    <property type="match status" value="1"/>
</dbReference>